<dbReference type="SUPFAM" id="SSF141868">
    <property type="entry name" value="EAL domain-like"/>
    <property type="match status" value="1"/>
</dbReference>
<dbReference type="Gene3D" id="3.30.450.40">
    <property type="match status" value="1"/>
</dbReference>
<dbReference type="Pfam" id="PF00563">
    <property type="entry name" value="EAL"/>
    <property type="match status" value="1"/>
</dbReference>
<dbReference type="CDD" id="cd01948">
    <property type="entry name" value="EAL"/>
    <property type="match status" value="1"/>
</dbReference>
<dbReference type="InterPro" id="IPR000160">
    <property type="entry name" value="GGDEF_dom"/>
</dbReference>
<dbReference type="EMBL" id="QWEI01000002">
    <property type="protein sequence ID" value="RHW38536.1"/>
    <property type="molecule type" value="Genomic_DNA"/>
</dbReference>
<dbReference type="Gene3D" id="3.30.450.20">
    <property type="entry name" value="PAS domain"/>
    <property type="match status" value="1"/>
</dbReference>
<dbReference type="Pfam" id="PF13426">
    <property type="entry name" value="PAS_9"/>
    <property type="match status" value="1"/>
</dbReference>
<name>A0A396SEU8_9BACL</name>
<evidence type="ECO:0000259" key="1">
    <source>
        <dbReference type="PROSITE" id="PS50112"/>
    </source>
</evidence>
<dbReference type="InterPro" id="IPR001633">
    <property type="entry name" value="EAL_dom"/>
</dbReference>
<dbReference type="GO" id="GO:0071111">
    <property type="term" value="F:cyclic-guanylate-specific phosphodiesterase activity"/>
    <property type="evidence" value="ECO:0007669"/>
    <property type="project" value="InterPro"/>
</dbReference>
<protein>
    <submittedName>
        <fullName evidence="5">Phosphodiesterase</fullName>
    </submittedName>
</protein>
<evidence type="ECO:0000313" key="5">
    <source>
        <dbReference type="EMBL" id="RHW38536.1"/>
    </source>
</evidence>
<dbReference type="InterPro" id="IPR035919">
    <property type="entry name" value="EAL_sf"/>
</dbReference>
<dbReference type="SMART" id="SM00267">
    <property type="entry name" value="GGDEF"/>
    <property type="match status" value="1"/>
</dbReference>
<dbReference type="Gene3D" id="3.30.70.270">
    <property type="match status" value="1"/>
</dbReference>
<dbReference type="SMART" id="SM00052">
    <property type="entry name" value="EAL"/>
    <property type="match status" value="1"/>
</dbReference>
<dbReference type="InterPro" id="IPR000700">
    <property type="entry name" value="PAS-assoc_C"/>
</dbReference>
<reference evidence="5 6" key="1">
    <citation type="submission" date="2018-08" db="EMBL/GenBank/DDBJ databases">
        <title>Lysinibacillus sp. YLB-03 draft genome sequence.</title>
        <authorList>
            <person name="Yu L."/>
        </authorList>
    </citation>
    <scope>NUCLEOTIDE SEQUENCE [LARGE SCALE GENOMIC DNA]</scope>
    <source>
        <strain evidence="5 6">YLB-03</strain>
    </source>
</reference>
<dbReference type="NCBIfam" id="TIGR00229">
    <property type="entry name" value="sensory_box"/>
    <property type="match status" value="1"/>
</dbReference>
<dbReference type="PROSITE" id="PS50113">
    <property type="entry name" value="PAC"/>
    <property type="match status" value="1"/>
</dbReference>
<dbReference type="SMART" id="SM00091">
    <property type="entry name" value="PAS"/>
    <property type="match status" value="1"/>
</dbReference>
<dbReference type="Pfam" id="PF00990">
    <property type="entry name" value="GGDEF"/>
    <property type="match status" value="1"/>
</dbReference>
<dbReference type="SUPFAM" id="SSF55781">
    <property type="entry name" value="GAF domain-like"/>
    <property type="match status" value="1"/>
</dbReference>
<dbReference type="SUPFAM" id="SSF55785">
    <property type="entry name" value="PYP-like sensor domain (PAS domain)"/>
    <property type="match status" value="1"/>
</dbReference>
<dbReference type="InterPro" id="IPR043128">
    <property type="entry name" value="Rev_trsase/Diguanyl_cyclase"/>
</dbReference>
<dbReference type="InterPro" id="IPR000014">
    <property type="entry name" value="PAS"/>
</dbReference>
<gene>
    <name evidence="5" type="ORF">D1B33_06570</name>
</gene>
<feature type="domain" description="GGDEF" evidence="4">
    <location>
        <begin position="327"/>
        <end position="458"/>
    </location>
</feature>
<dbReference type="InterPro" id="IPR035965">
    <property type="entry name" value="PAS-like_dom_sf"/>
</dbReference>
<dbReference type="RefSeq" id="WP_118875569.1">
    <property type="nucleotide sequence ID" value="NZ_QWEI01000002.1"/>
</dbReference>
<feature type="domain" description="EAL" evidence="3">
    <location>
        <begin position="467"/>
        <end position="719"/>
    </location>
</feature>
<comment type="caution">
    <text evidence="5">The sequence shown here is derived from an EMBL/GenBank/DDBJ whole genome shotgun (WGS) entry which is preliminary data.</text>
</comment>
<keyword evidence="6" id="KW-1185">Reference proteome</keyword>
<evidence type="ECO:0000313" key="6">
    <source>
        <dbReference type="Proteomes" id="UP000265692"/>
    </source>
</evidence>
<dbReference type="PROSITE" id="PS50887">
    <property type="entry name" value="GGDEF"/>
    <property type="match status" value="1"/>
</dbReference>
<dbReference type="InterPro" id="IPR050706">
    <property type="entry name" value="Cyclic-di-GMP_PDE-like"/>
</dbReference>
<dbReference type="OrthoDB" id="9759607at2"/>
<accession>A0A396SEU8</accession>
<dbReference type="Gene3D" id="3.20.20.450">
    <property type="entry name" value="EAL domain"/>
    <property type="match status" value="1"/>
</dbReference>
<dbReference type="PROSITE" id="PS50883">
    <property type="entry name" value="EAL"/>
    <property type="match status" value="1"/>
</dbReference>
<feature type="domain" description="PAC" evidence="2">
    <location>
        <begin position="87"/>
        <end position="141"/>
    </location>
</feature>
<proteinExistence type="predicted"/>
<evidence type="ECO:0000259" key="2">
    <source>
        <dbReference type="PROSITE" id="PS50113"/>
    </source>
</evidence>
<dbReference type="CDD" id="cd00130">
    <property type="entry name" value="PAS"/>
    <property type="match status" value="1"/>
</dbReference>
<organism evidence="5 6">
    <name type="scientific">Ureibacillus yapensis</name>
    <dbReference type="NCBI Taxonomy" id="2304605"/>
    <lineage>
        <taxon>Bacteria</taxon>
        <taxon>Bacillati</taxon>
        <taxon>Bacillota</taxon>
        <taxon>Bacilli</taxon>
        <taxon>Bacillales</taxon>
        <taxon>Caryophanaceae</taxon>
        <taxon>Ureibacillus</taxon>
    </lineage>
</organism>
<dbReference type="InterPro" id="IPR029016">
    <property type="entry name" value="GAF-like_dom_sf"/>
</dbReference>
<dbReference type="InterPro" id="IPR029787">
    <property type="entry name" value="Nucleotide_cyclase"/>
</dbReference>
<feature type="domain" description="PAS" evidence="1">
    <location>
        <begin position="40"/>
        <end position="61"/>
    </location>
</feature>
<dbReference type="PROSITE" id="PS50112">
    <property type="entry name" value="PAS"/>
    <property type="match status" value="1"/>
</dbReference>
<dbReference type="PANTHER" id="PTHR33121:SF71">
    <property type="entry name" value="OXYGEN SENSOR PROTEIN DOSP"/>
    <property type="match status" value="1"/>
</dbReference>
<sequence length="719" mass="82490">MHNTNMPLTKDEIFPFLCHISEHFQSGIAIINIKKTDFPFVYCNEAFISLTGFSRDELIGNGISSLRGSITNEEMDAELLHLLSSKAPFEKNVLHYQKDGTAFWNHLTFQPIKERGGITTYALLHCKDITEQMLSKMLSKLEHEVYIELEKDGDLKNTLQLIAEKVERYYIRDIYCAIHIVKENRQLQAIASGSLPLRVIKALNHLEISLTANYNDNVIYINELTLTNHHYNKIIQGYNLSSCWSKPIYSNEKKLLGYISIYIKENHPLKNVDIEFLKKLSPIIALSMKYVEQKQELKRLAFFDKSTGLPNYYNFYNQLEKWVEDKNNGAILLVHPGEYSSIVDLYGRKFGDELIHQIVVRILSLANLKEKMIYVRFSNSSFIVAVKKSNKKLNNFINQILQVTTFPFRIADRDIFITLKIGISHFEENVTLDESIRRADIALTNSHFKNSTISFFKKETDEIIQRELNILNQLHFALQNEEFTVQLQPKIALSTGTIEGFEALARWNSPVLGNVSPSEFIAIAEKSRKINEIDISILKLVLNFLSSRLKNGQKIVPIAVNISPVHFYSESFVLDFISLVEEYEIPPEFIKIEITESAQLMDLDKAKEILSELKMLGYESSIDDFGVGFSSLSYLQQLPFSEIKIDRSFINNISNAEMHAVVQTIVQLAENLRMQVVAEGIETAEQFSILQKMGCKSGQGYYFFKPMSLEQAENLLDTI</sequence>
<dbReference type="PANTHER" id="PTHR33121">
    <property type="entry name" value="CYCLIC DI-GMP PHOSPHODIESTERASE PDEF"/>
    <property type="match status" value="1"/>
</dbReference>
<dbReference type="AlphaFoldDB" id="A0A396SEU8"/>
<evidence type="ECO:0000259" key="3">
    <source>
        <dbReference type="PROSITE" id="PS50883"/>
    </source>
</evidence>
<evidence type="ECO:0000259" key="4">
    <source>
        <dbReference type="PROSITE" id="PS50887"/>
    </source>
</evidence>
<dbReference type="SUPFAM" id="SSF55073">
    <property type="entry name" value="Nucleotide cyclase"/>
    <property type="match status" value="1"/>
</dbReference>
<dbReference type="Proteomes" id="UP000265692">
    <property type="component" value="Unassembled WGS sequence"/>
</dbReference>